<feature type="region of interest" description="Disordered" evidence="2">
    <location>
        <begin position="53"/>
        <end position="72"/>
    </location>
</feature>
<dbReference type="Pfam" id="PF04102">
    <property type="entry name" value="SlyX"/>
    <property type="match status" value="1"/>
</dbReference>
<dbReference type="Proteomes" id="UP000285530">
    <property type="component" value="Unassembled WGS sequence"/>
</dbReference>
<dbReference type="InterPro" id="IPR007236">
    <property type="entry name" value="SlyX"/>
</dbReference>
<dbReference type="EMBL" id="QZEV01000006">
    <property type="protein sequence ID" value="RJL06759.1"/>
    <property type="molecule type" value="Genomic_DNA"/>
</dbReference>
<gene>
    <name evidence="3" type="ORF">D3P06_02910</name>
</gene>
<dbReference type="AlphaFoldDB" id="A0A419A1K3"/>
<evidence type="ECO:0000313" key="3">
    <source>
        <dbReference type="EMBL" id="RJL06759.1"/>
    </source>
</evidence>
<proteinExistence type="predicted"/>
<evidence type="ECO:0000256" key="1">
    <source>
        <dbReference type="SAM" id="Coils"/>
    </source>
</evidence>
<sequence>MDKDQENRLHQLEETLAHMTRLTEDLSEVIARQDRDLARLTARVDRLTLAEAERQADAPGSVALADQRPPHW</sequence>
<name>A0A419A1K3_9RHOB</name>
<keyword evidence="4" id="KW-1185">Reference proteome</keyword>
<organism evidence="3 4">
    <name type="scientific">Paracoccus aestuarii</name>
    <dbReference type="NCBI Taxonomy" id="453842"/>
    <lineage>
        <taxon>Bacteria</taxon>
        <taxon>Pseudomonadati</taxon>
        <taxon>Pseudomonadota</taxon>
        <taxon>Alphaproteobacteria</taxon>
        <taxon>Rhodobacterales</taxon>
        <taxon>Paracoccaceae</taxon>
        <taxon>Paracoccus</taxon>
    </lineage>
</organism>
<dbReference type="OrthoDB" id="285836at2"/>
<reference evidence="3 4" key="1">
    <citation type="submission" date="2018-09" db="EMBL/GenBank/DDBJ databases">
        <title>Paracoccus onubensis nov. sp. a moderate halophilic bacterium isolated from Gruta de las Maravillas (Aracena, Spain).</title>
        <authorList>
            <person name="Jurado V."/>
            <person name="Gutierrez-Patricio S."/>
            <person name="Gonzalez-Pimentel J.L."/>
            <person name="Laiz L."/>
            <person name="Saiz-Jimenez C."/>
        </authorList>
    </citation>
    <scope>NUCLEOTIDE SEQUENCE [LARGE SCALE GENOMIC DNA]</scope>
    <source>
        <strain evidence="3 4">DSM 19484</strain>
    </source>
</reference>
<evidence type="ECO:0000256" key="2">
    <source>
        <dbReference type="SAM" id="MobiDB-lite"/>
    </source>
</evidence>
<feature type="coiled-coil region" evidence="1">
    <location>
        <begin position="2"/>
        <end position="50"/>
    </location>
</feature>
<comment type="caution">
    <text evidence="3">The sequence shown here is derived from an EMBL/GenBank/DDBJ whole genome shotgun (WGS) entry which is preliminary data.</text>
</comment>
<accession>A0A419A1K3</accession>
<protein>
    <submittedName>
        <fullName evidence="3">SlyX family protein</fullName>
    </submittedName>
</protein>
<dbReference type="RefSeq" id="WP_119885112.1">
    <property type="nucleotide sequence ID" value="NZ_CP067169.1"/>
</dbReference>
<evidence type="ECO:0000313" key="4">
    <source>
        <dbReference type="Proteomes" id="UP000285530"/>
    </source>
</evidence>
<keyword evidence="1" id="KW-0175">Coiled coil</keyword>